<evidence type="ECO:0000313" key="2">
    <source>
        <dbReference type="EMBL" id="OAQ31197.1"/>
    </source>
</evidence>
<organism evidence="2 3">
    <name type="scientific">Linnemannia elongata AG-77</name>
    <dbReference type="NCBI Taxonomy" id="1314771"/>
    <lineage>
        <taxon>Eukaryota</taxon>
        <taxon>Fungi</taxon>
        <taxon>Fungi incertae sedis</taxon>
        <taxon>Mucoromycota</taxon>
        <taxon>Mortierellomycotina</taxon>
        <taxon>Mortierellomycetes</taxon>
        <taxon>Mortierellales</taxon>
        <taxon>Mortierellaceae</taxon>
        <taxon>Linnemannia</taxon>
    </lineage>
</organism>
<name>A0A197K0S0_9FUNG</name>
<proteinExistence type="predicted"/>
<protein>
    <submittedName>
        <fullName evidence="2">Uncharacterized protein</fullName>
    </submittedName>
</protein>
<feature type="compositionally biased region" description="Acidic residues" evidence="1">
    <location>
        <begin position="135"/>
        <end position="148"/>
    </location>
</feature>
<feature type="region of interest" description="Disordered" evidence="1">
    <location>
        <begin position="42"/>
        <end position="159"/>
    </location>
</feature>
<dbReference type="EMBL" id="KV442031">
    <property type="protein sequence ID" value="OAQ31197.1"/>
    <property type="molecule type" value="Genomic_DNA"/>
</dbReference>
<sequence length="630" mass="69089">MENSNLNEFYTAEGTSEEEWQRVYDLRYCTILVPFEDNHSLNDQTEVKHDSVTTQTEQEVKKEQEEQQDMDEQGVSVKMSSVVTKTTTITTKTTTTSERVHLATPRATPARPEPDAALSVSSTPTPHARKQGQDGDGDDSDDQDDSMMTDDHCGLTEGDPLSRYLTAETHLGSTSSGSSHKNVDMDMSGGDDDEKTEEFHDATLGIELNEDDGTINSLRISQHDSSHQYNSDDDSADYLSPSHSGNKRPRHWELSPSQRLLHTVDPHPSKRIALSISSSGLHGVDGIPSRGLLRPRSFSPSSSPSPSIWVTPPMALSVEHSDRAGSGAPDAPVQHPWVATAPNFWKKQDWKVLEDLYEELNGENMAESELGQVVDRFLAKQESLQEGKSKWSRDFVHLRCVALHRVRVQETPDAASQELYSPTMSSRTRSWRGSSPGFESRIGAARRSVSPYPVGLTRRAGSTPVWSPESASPKSIADFVDERRANRARQQHRTADQGYIKSVFKHRFAAGLKTVGELLPFWKDVEKGHTDVKEEVVVPLVPAGRAHSVIAAFESQAAQAQERQNSLPARSRSGSVMSITGGWNHESMGRSSSPTPSSVAELISRGHAARVASASASISAANGSLTQTSD</sequence>
<feature type="region of interest" description="Disordered" evidence="1">
    <location>
        <begin position="171"/>
        <end position="196"/>
    </location>
</feature>
<dbReference type="OrthoDB" id="2413517at2759"/>
<dbReference type="Proteomes" id="UP000078512">
    <property type="component" value="Unassembled WGS sequence"/>
</dbReference>
<feature type="compositionally biased region" description="Polar residues" evidence="1">
    <location>
        <begin position="418"/>
        <end position="433"/>
    </location>
</feature>
<feature type="compositionally biased region" description="Polar residues" evidence="1">
    <location>
        <begin position="565"/>
        <end position="578"/>
    </location>
</feature>
<feature type="region of interest" description="Disordered" evidence="1">
    <location>
        <begin position="223"/>
        <end position="252"/>
    </location>
</feature>
<feature type="compositionally biased region" description="Low complexity" evidence="1">
    <location>
        <begin position="171"/>
        <end position="180"/>
    </location>
</feature>
<evidence type="ECO:0000313" key="3">
    <source>
        <dbReference type="Proteomes" id="UP000078512"/>
    </source>
</evidence>
<evidence type="ECO:0000256" key="1">
    <source>
        <dbReference type="SAM" id="MobiDB-lite"/>
    </source>
</evidence>
<keyword evidence="3" id="KW-1185">Reference proteome</keyword>
<accession>A0A197K0S0</accession>
<feature type="compositionally biased region" description="Low complexity" evidence="1">
    <location>
        <begin position="73"/>
        <end position="110"/>
    </location>
</feature>
<feature type="compositionally biased region" description="Basic and acidic residues" evidence="1">
    <location>
        <begin position="42"/>
        <end position="51"/>
    </location>
</feature>
<gene>
    <name evidence="2" type="ORF">K457DRAFT_154533</name>
</gene>
<feature type="region of interest" description="Disordered" evidence="1">
    <location>
        <begin position="416"/>
        <end position="438"/>
    </location>
</feature>
<dbReference type="AlphaFoldDB" id="A0A197K0S0"/>
<reference evidence="2 3" key="1">
    <citation type="submission" date="2016-05" db="EMBL/GenBank/DDBJ databases">
        <title>Genome sequencing reveals origins of a unique bacterial endosymbiosis in the earliest lineages of terrestrial Fungi.</title>
        <authorList>
            <consortium name="DOE Joint Genome Institute"/>
            <person name="Uehling J."/>
            <person name="Gryganskyi A."/>
            <person name="Hameed K."/>
            <person name="Tschaplinski T."/>
            <person name="Misztal P."/>
            <person name="Wu S."/>
            <person name="Desiro A."/>
            <person name="Vande Pol N."/>
            <person name="Du Z.-Y."/>
            <person name="Zienkiewicz A."/>
            <person name="Zienkiewicz K."/>
            <person name="Morin E."/>
            <person name="Tisserant E."/>
            <person name="Splivallo R."/>
            <person name="Hainaut M."/>
            <person name="Henrissat B."/>
            <person name="Ohm R."/>
            <person name="Kuo A."/>
            <person name="Yan J."/>
            <person name="Lipzen A."/>
            <person name="Nolan M."/>
            <person name="Labutti K."/>
            <person name="Barry K."/>
            <person name="Goldstein A."/>
            <person name="Labbe J."/>
            <person name="Schadt C."/>
            <person name="Tuskan G."/>
            <person name="Grigoriev I."/>
            <person name="Martin F."/>
            <person name="Vilgalys R."/>
            <person name="Bonito G."/>
        </authorList>
    </citation>
    <scope>NUCLEOTIDE SEQUENCE [LARGE SCALE GENOMIC DNA]</scope>
    <source>
        <strain evidence="2 3">AG-77</strain>
    </source>
</reference>
<feature type="region of interest" description="Disordered" evidence="1">
    <location>
        <begin position="561"/>
        <end position="602"/>
    </location>
</feature>